<dbReference type="Proteomes" id="UP000616608">
    <property type="component" value="Unassembled WGS sequence"/>
</dbReference>
<name>A0A917LFR6_9BACI</name>
<evidence type="ECO:0000313" key="2">
    <source>
        <dbReference type="Proteomes" id="UP000616608"/>
    </source>
</evidence>
<organism evidence="1 2">
    <name type="scientific">Lysinibacillus alkalisoli</name>
    <dbReference type="NCBI Taxonomy" id="1911548"/>
    <lineage>
        <taxon>Bacteria</taxon>
        <taxon>Bacillati</taxon>
        <taxon>Bacillota</taxon>
        <taxon>Bacilli</taxon>
        <taxon>Bacillales</taxon>
        <taxon>Bacillaceae</taxon>
        <taxon>Lysinibacillus</taxon>
    </lineage>
</organism>
<comment type="caution">
    <text evidence="1">The sequence shown here is derived from an EMBL/GenBank/DDBJ whole genome shotgun (WGS) entry which is preliminary data.</text>
</comment>
<sequence>MNVAFVHNQTGEEILITHTDDIAGLLAAAQGSAITFPVGRFKYDYHTLDYYAEEGIMMHELVIYVEAI</sequence>
<keyword evidence="2" id="KW-1185">Reference proteome</keyword>
<evidence type="ECO:0000313" key="1">
    <source>
        <dbReference type="EMBL" id="GGG18560.1"/>
    </source>
</evidence>
<protein>
    <submittedName>
        <fullName evidence="1">Uncharacterized protein</fullName>
    </submittedName>
</protein>
<dbReference type="RefSeq" id="WP_188614056.1">
    <property type="nucleotide sequence ID" value="NZ_BMJT01000003.1"/>
</dbReference>
<reference evidence="1" key="1">
    <citation type="journal article" date="2014" name="Int. J. Syst. Evol. Microbiol.">
        <title>Complete genome sequence of Corynebacterium casei LMG S-19264T (=DSM 44701T), isolated from a smear-ripened cheese.</title>
        <authorList>
            <consortium name="US DOE Joint Genome Institute (JGI-PGF)"/>
            <person name="Walter F."/>
            <person name="Albersmeier A."/>
            <person name="Kalinowski J."/>
            <person name="Ruckert C."/>
        </authorList>
    </citation>
    <scope>NUCLEOTIDE SEQUENCE</scope>
    <source>
        <strain evidence="1">CGMCC 1.15760</strain>
    </source>
</reference>
<accession>A0A917LFR6</accession>
<dbReference type="AlphaFoldDB" id="A0A917LFR6"/>
<gene>
    <name evidence="1" type="ORF">GCM10007425_11310</name>
</gene>
<dbReference type="EMBL" id="BMJT01000003">
    <property type="protein sequence ID" value="GGG18560.1"/>
    <property type="molecule type" value="Genomic_DNA"/>
</dbReference>
<proteinExistence type="predicted"/>
<reference evidence="1" key="2">
    <citation type="submission" date="2020-09" db="EMBL/GenBank/DDBJ databases">
        <authorList>
            <person name="Sun Q."/>
            <person name="Zhou Y."/>
        </authorList>
    </citation>
    <scope>NUCLEOTIDE SEQUENCE</scope>
    <source>
        <strain evidence="1">CGMCC 1.15760</strain>
    </source>
</reference>